<protein>
    <submittedName>
        <fullName evidence="2">Uncharacterized protein</fullName>
    </submittedName>
</protein>
<name>A0A7D9HXT3_PARCT</name>
<dbReference type="Proteomes" id="UP001152795">
    <property type="component" value="Unassembled WGS sequence"/>
</dbReference>
<dbReference type="AlphaFoldDB" id="A0A7D9HXT3"/>
<evidence type="ECO:0000313" key="3">
    <source>
        <dbReference type="Proteomes" id="UP001152795"/>
    </source>
</evidence>
<comment type="caution">
    <text evidence="2">The sequence shown here is derived from an EMBL/GenBank/DDBJ whole genome shotgun (WGS) entry which is preliminary data.</text>
</comment>
<sequence>MVSKNVSDGKRYLAKIGRDIIHILLLFSILRLSLKTKRALYTGQITSGNIFISSELITLPERLCYVWVSTRDVVLRKYNLPCNSRHRYGLNLQANRKISHAAILLLLAGDIATNPGPTFKTVNQSQEKSFKKTPLKCLLLNARSLKSQHKQGNDTKVANNPATIANMFNNYFSSVFTPQEDLQSNNATTTDINDTISSGSPMQSIDQLSVTESDVLRTLKSLDPDKAL</sequence>
<gene>
    <name evidence="2" type="ORF">PACLA_8A053346</name>
</gene>
<evidence type="ECO:0000313" key="2">
    <source>
        <dbReference type="EMBL" id="CAB3995424.1"/>
    </source>
</evidence>
<feature type="region of interest" description="Disordered" evidence="1">
    <location>
        <begin position="182"/>
        <end position="205"/>
    </location>
</feature>
<feature type="compositionally biased region" description="Low complexity" evidence="1">
    <location>
        <begin position="184"/>
        <end position="198"/>
    </location>
</feature>
<organism evidence="2 3">
    <name type="scientific">Paramuricea clavata</name>
    <name type="common">Red gorgonian</name>
    <name type="synonym">Violescent sea-whip</name>
    <dbReference type="NCBI Taxonomy" id="317549"/>
    <lineage>
        <taxon>Eukaryota</taxon>
        <taxon>Metazoa</taxon>
        <taxon>Cnidaria</taxon>
        <taxon>Anthozoa</taxon>
        <taxon>Octocorallia</taxon>
        <taxon>Malacalcyonacea</taxon>
        <taxon>Plexauridae</taxon>
        <taxon>Paramuricea</taxon>
    </lineage>
</organism>
<dbReference type="EMBL" id="CACRXK020002662">
    <property type="protein sequence ID" value="CAB3995424.1"/>
    <property type="molecule type" value="Genomic_DNA"/>
</dbReference>
<evidence type="ECO:0000256" key="1">
    <source>
        <dbReference type="SAM" id="MobiDB-lite"/>
    </source>
</evidence>
<keyword evidence="3" id="KW-1185">Reference proteome</keyword>
<reference evidence="2" key="1">
    <citation type="submission" date="2020-04" db="EMBL/GenBank/DDBJ databases">
        <authorList>
            <person name="Alioto T."/>
            <person name="Alioto T."/>
            <person name="Gomez Garrido J."/>
        </authorList>
    </citation>
    <scope>NUCLEOTIDE SEQUENCE</scope>
    <source>
        <strain evidence="2">A484AB</strain>
    </source>
</reference>
<accession>A0A7D9HXT3</accession>
<proteinExistence type="predicted"/>